<feature type="compositionally biased region" description="Basic residues" evidence="1">
    <location>
        <begin position="119"/>
        <end position="133"/>
    </location>
</feature>
<dbReference type="InterPro" id="IPR036691">
    <property type="entry name" value="Endo/exonu/phosph_ase_sf"/>
</dbReference>
<dbReference type="Pfam" id="PF13456">
    <property type="entry name" value="RVT_3"/>
    <property type="match status" value="1"/>
</dbReference>
<protein>
    <recommendedName>
        <fullName evidence="2">RNase H type-1 domain-containing protein</fullName>
    </recommendedName>
</protein>
<dbReference type="OrthoDB" id="1112256at2759"/>
<dbReference type="AlphaFoldDB" id="A0A8X7U6M7"/>
<feature type="region of interest" description="Disordered" evidence="1">
    <location>
        <begin position="64"/>
        <end position="92"/>
    </location>
</feature>
<comment type="caution">
    <text evidence="3">The sequence shown here is derived from an EMBL/GenBank/DDBJ whole genome shotgun (WGS) entry which is preliminary data.</text>
</comment>
<dbReference type="GO" id="GO:0004523">
    <property type="term" value="F:RNA-DNA hybrid ribonuclease activity"/>
    <property type="evidence" value="ECO:0007669"/>
    <property type="project" value="InterPro"/>
</dbReference>
<dbReference type="CDD" id="cd06222">
    <property type="entry name" value="RNase_H_like"/>
    <property type="match status" value="1"/>
</dbReference>
<feature type="domain" description="RNase H type-1" evidence="2">
    <location>
        <begin position="486"/>
        <end position="606"/>
    </location>
</feature>
<dbReference type="Proteomes" id="UP000886595">
    <property type="component" value="Unassembled WGS sequence"/>
</dbReference>
<dbReference type="InterPro" id="IPR002156">
    <property type="entry name" value="RNaseH_domain"/>
</dbReference>
<evidence type="ECO:0000256" key="1">
    <source>
        <dbReference type="SAM" id="MobiDB-lite"/>
    </source>
</evidence>
<evidence type="ECO:0000313" key="3">
    <source>
        <dbReference type="EMBL" id="KAG2266281.1"/>
    </source>
</evidence>
<dbReference type="GO" id="GO:0003676">
    <property type="term" value="F:nucleic acid binding"/>
    <property type="evidence" value="ECO:0007669"/>
    <property type="project" value="InterPro"/>
</dbReference>
<name>A0A8X7U6M7_BRACI</name>
<gene>
    <name evidence="3" type="ORF">Bca52824_073360</name>
</gene>
<reference evidence="3 4" key="1">
    <citation type="submission" date="2020-02" db="EMBL/GenBank/DDBJ databases">
        <authorList>
            <person name="Ma Q."/>
            <person name="Huang Y."/>
            <person name="Song X."/>
            <person name="Pei D."/>
        </authorList>
    </citation>
    <scope>NUCLEOTIDE SEQUENCE [LARGE SCALE GENOMIC DNA]</scope>
    <source>
        <strain evidence="3">Sxm20200214</strain>
        <tissue evidence="3">Leaf</tissue>
    </source>
</reference>
<dbReference type="SUPFAM" id="SSF56219">
    <property type="entry name" value="DNase I-like"/>
    <property type="match status" value="1"/>
</dbReference>
<evidence type="ECO:0000259" key="2">
    <source>
        <dbReference type="Pfam" id="PF13456"/>
    </source>
</evidence>
<dbReference type="InterPro" id="IPR052929">
    <property type="entry name" value="RNase_H-like_EbsB-rel"/>
</dbReference>
<organism evidence="3 4">
    <name type="scientific">Brassica carinata</name>
    <name type="common">Ethiopian mustard</name>
    <name type="synonym">Abyssinian cabbage</name>
    <dbReference type="NCBI Taxonomy" id="52824"/>
    <lineage>
        <taxon>Eukaryota</taxon>
        <taxon>Viridiplantae</taxon>
        <taxon>Streptophyta</taxon>
        <taxon>Embryophyta</taxon>
        <taxon>Tracheophyta</taxon>
        <taxon>Spermatophyta</taxon>
        <taxon>Magnoliopsida</taxon>
        <taxon>eudicotyledons</taxon>
        <taxon>Gunneridae</taxon>
        <taxon>Pentapetalae</taxon>
        <taxon>rosids</taxon>
        <taxon>malvids</taxon>
        <taxon>Brassicales</taxon>
        <taxon>Brassicaceae</taxon>
        <taxon>Brassiceae</taxon>
        <taxon>Brassica</taxon>
    </lineage>
</organism>
<dbReference type="PANTHER" id="PTHR47074:SF49">
    <property type="entry name" value="POLYNUCLEOTIDYL TRANSFERASE, RIBONUCLEASE H-LIKE SUPERFAMILY PROTEIN"/>
    <property type="match status" value="1"/>
</dbReference>
<keyword evidence="4" id="KW-1185">Reference proteome</keyword>
<dbReference type="EMBL" id="JAAMPC010000014">
    <property type="protein sequence ID" value="KAG2266281.1"/>
    <property type="molecule type" value="Genomic_DNA"/>
</dbReference>
<dbReference type="PANTHER" id="PTHR47074">
    <property type="entry name" value="BNAC02G40300D PROTEIN"/>
    <property type="match status" value="1"/>
</dbReference>
<sequence>MRGDRELWQRNRAVNTVFRRMTPSMEFCLMTKWALIGLQEEGKSILMEKGLIFDYSGKDCEKAREEKEGSRTSDVSRGNFNSNGKDQIFSTPSGSIECSTGFSAGYTVASSSGTSRSKGGGRRRPPRRQRTFKSKPTGSANIGVEGEEDTQENMATKRRAEEVAGNYAKIARRTNSEEFADMLKVCEMAEISGVGDAFMWAGKRYQKYIQCKLDRCFANKEWRRVFYQASQEFMEKLGSDHRPVMVNLVNQHEKRRGAFRFDKRMVGKIRVAETIQETWSGLGSMYLMKRIGAVRQSLSSLGSRPSYAWRSILFGRILLEKGLRRDVGSGEDINVWMDKWLFDEVPKAPLRKPVLFNLDLRVCDLICPQTKTWDMEKLQENFFAADIKLILKQKPAMGEKDAYEWELPDALTLIFPWVLWMLWKNKNAFEFEGKEYAVEATVEKIKDDARQWFEVHLPTVNNEETCRRRNSKVQWKAPSAGILKCNVGVAWTKSTKLAGAAWFVRDSREVVQLHSRRAFSGIDSLVEAKHLALVWAIESMAFHKINKVFFEVEAPDLVGAITRPRAWPAFRGYGAEILEVLQRLGEWELQSISREENKCAFLMARSVTKEQRLQSYVAQGEPEWLRRVLDGDRTRR</sequence>
<feature type="compositionally biased region" description="Polar residues" evidence="1">
    <location>
        <begin position="72"/>
        <end position="92"/>
    </location>
</feature>
<accession>A0A8X7U6M7</accession>
<evidence type="ECO:0000313" key="4">
    <source>
        <dbReference type="Proteomes" id="UP000886595"/>
    </source>
</evidence>
<feature type="region of interest" description="Disordered" evidence="1">
    <location>
        <begin position="108"/>
        <end position="160"/>
    </location>
</feature>
<proteinExistence type="predicted"/>
<dbReference type="InterPro" id="IPR044730">
    <property type="entry name" value="RNase_H-like_dom_plant"/>
</dbReference>